<dbReference type="InterPro" id="IPR006201">
    <property type="entry name" value="Neur_channel"/>
</dbReference>
<dbReference type="GO" id="GO:0005886">
    <property type="term" value="C:plasma membrane"/>
    <property type="evidence" value="ECO:0007669"/>
    <property type="project" value="UniProtKB-SubCell"/>
</dbReference>
<evidence type="ECO:0000256" key="4">
    <source>
        <dbReference type="ARBA" id="ARBA00022475"/>
    </source>
</evidence>
<evidence type="ECO:0000256" key="6">
    <source>
        <dbReference type="ARBA" id="ARBA00022729"/>
    </source>
</evidence>
<evidence type="ECO:0000256" key="10">
    <source>
        <dbReference type="ARBA" id="ARBA00023157"/>
    </source>
</evidence>
<dbReference type="InterPro" id="IPR016186">
    <property type="entry name" value="C-type_lectin-like/link_sf"/>
</dbReference>
<keyword evidence="5 14" id="KW-0812">Transmembrane</keyword>
<evidence type="ECO:0000259" key="15">
    <source>
        <dbReference type="PROSITE" id="PS50041"/>
    </source>
</evidence>
<dbReference type="Gene3D" id="2.60.120.200">
    <property type="match status" value="1"/>
</dbReference>
<dbReference type="SUPFAM" id="SSF56436">
    <property type="entry name" value="C-type lectin-like"/>
    <property type="match status" value="1"/>
</dbReference>
<feature type="disulfide bond" evidence="12">
    <location>
        <begin position="401"/>
        <end position="419"/>
    </location>
</feature>
<evidence type="ECO:0000256" key="12">
    <source>
        <dbReference type="PROSITE-ProRule" id="PRU00124"/>
    </source>
</evidence>
<sequence>WRLALYDIHLSYATSDHNSNALVFYNDGDDLRVYVNDQALAVTSSTTYEVLPEQWEHLCYLINPTTVTVYWQGEELVKGQFDGDSTLHLNGCLILGQDQDSLSGAFTNTQIIQGDITQVSFWDRLLLPEEIEDLARCRALGRGNVFSLDTATLELFGPIKETSLALSELCRQPPRYVVLPEGRTFSESLHKCRFFGASMAVAMSDRDNNLLFSHLQPFVDVCGNNYWKMWMGLTDEVTEGVWVNVNTEEPVNYVAIEAGDPDGGIFDNCMAMKPNGFWGGELCRMKKCGSCTLLPSTFLYLRGLCFDDGYQTRFRLDGYIDSRPFFRGFYDQSVMWSGESETWFIINTENNQSLAWTRLEDTQEYPLGQHEWIFNSTVCDNNPGDAVNISLSICNSGQFMCLNGECISHHLRCNLRHDCADGSDEDNCGVVMVNSAYRWYLPPSGPNRSALVVIPSITLTRFTNIDDVNMVISLEFYLTLQWRDDRLTFKHLRADKETVLYKEDVKKIWKPEYLIMNLDSGQVKLLSTAMSITTAKNASNPYYNDVDTDLVYPGEANVIALTEHYIASFSCGFDLYAYPFDTQACSLDLELLSIYDKYVQFKVDEGTVSYNGPGFLSRYAIRNLQFGEASRERQLYVVFELRRRKGMTVLSTFVPSVLLLLVSWATLFVKLDALNVRAIMSLTTLLVLYTLFSNLSSSLPTTATIKLIDIWFFFIIFLLFFNIIVHIFVNIENNWIHMNQDVVLKVTPKEAFNESTFPNSVRLFVWYRKCILPVLILVFNIIFWILVLTYT</sequence>
<evidence type="ECO:0000256" key="11">
    <source>
        <dbReference type="ARBA" id="ARBA00023303"/>
    </source>
</evidence>
<dbReference type="SUPFAM" id="SSF57424">
    <property type="entry name" value="LDL receptor-like module"/>
    <property type="match status" value="1"/>
</dbReference>
<dbReference type="Gene3D" id="1.20.58.390">
    <property type="entry name" value="Neurotransmitter-gated ion-channel transmembrane domain"/>
    <property type="match status" value="1"/>
</dbReference>
<feature type="transmembrane region" description="Helical" evidence="14">
    <location>
        <begin position="707"/>
        <end position="729"/>
    </location>
</feature>
<keyword evidence="4" id="KW-1003">Cell membrane</keyword>
<feature type="transmembrane region" description="Helical" evidence="14">
    <location>
        <begin position="675"/>
        <end position="695"/>
    </location>
</feature>
<dbReference type="InterPro" id="IPR036719">
    <property type="entry name" value="Neuro-gated_channel_TM_sf"/>
</dbReference>
<dbReference type="InterPro" id="IPR036055">
    <property type="entry name" value="LDL_receptor-like_sf"/>
</dbReference>
<comment type="similarity">
    <text evidence="14">Belongs to the ligand-gated ion channel (TC 1.A.9) family.</text>
</comment>
<keyword evidence="9 14" id="KW-0472">Membrane</keyword>
<dbReference type="InterPro" id="IPR036734">
    <property type="entry name" value="Neur_chan_lig-bd_sf"/>
</dbReference>
<evidence type="ECO:0000259" key="16">
    <source>
        <dbReference type="PROSITE" id="PS51828"/>
    </source>
</evidence>
<evidence type="ECO:0000256" key="3">
    <source>
        <dbReference type="ARBA" id="ARBA00022448"/>
    </source>
</evidence>
<dbReference type="Pfam" id="PF00057">
    <property type="entry name" value="Ldl_recept_a"/>
    <property type="match status" value="1"/>
</dbReference>
<keyword evidence="8 14" id="KW-0406">Ion transport</keyword>
<dbReference type="SMART" id="SM00159">
    <property type="entry name" value="PTX"/>
    <property type="match status" value="1"/>
</dbReference>
<evidence type="ECO:0000256" key="2">
    <source>
        <dbReference type="ARBA" id="ARBA00004236"/>
    </source>
</evidence>
<dbReference type="Pfam" id="PF00354">
    <property type="entry name" value="Pentaxin"/>
    <property type="match status" value="1"/>
</dbReference>
<comment type="caution">
    <text evidence="17">The sequence shown here is derived from an EMBL/GenBank/DDBJ whole genome shotgun (WGS) entry which is preliminary data.</text>
</comment>
<dbReference type="PROSITE" id="PS50068">
    <property type="entry name" value="LDLRA_2"/>
    <property type="match status" value="1"/>
</dbReference>
<dbReference type="Pfam" id="PF00059">
    <property type="entry name" value="Lectin_C"/>
    <property type="match status" value="1"/>
</dbReference>
<dbReference type="InterPro" id="IPR018000">
    <property type="entry name" value="Neurotransmitter_ion_chnl_CS"/>
</dbReference>
<accession>A0A8J5TI03</accession>
<evidence type="ECO:0000256" key="8">
    <source>
        <dbReference type="ARBA" id="ARBA00023065"/>
    </source>
</evidence>
<evidence type="ECO:0000313" key="18">
    <source>
        <dbReference type="Proteomes" id="UP000747542"/>
    </source>
</evidence>
<dbReference type="Pfam" id="PF02931">
    <property type="entry name" value="Neur_chan_LBD"/>
    <property type="match status" value="1"/>
</dbReference>
<feature type="domain" description="C-type lectin" evidence="15">
    <location>
        <begin position="176"/>
        <end position="292"/>
    </location>
</feature>
<feature type="transmembrane region" description="Helical" evidence="14">
    <location>
        <begin position="649"/>
        <end position="669"/>
    </location>
</feature>
<dbReference type="Gene3D" id="4.10.400.10">
    <property type="entry name" value="Low-density Lipoprotein Receptor"/>
    <property type="match status" value="1"/>
</dbReference>
<dbReference type="InterPro" id="IPR001759">
    <property type="entry name" value="PTX_dom"/>
</dbReference>
<feature type="non-terminal residue" evidence="17">
    <location>
        <position position="1"/>
    </location>
</feature>
<dbReference type="SUPFAM" id="SSF90112">
    <property type="entry name" value="Neurotransmitter-gated ion-channel transmembrane pore"/>
    <property type="match status" value="1"/>
</dbReference>
<organism evidence="17 18">
    <name type="scientific">Homarus americanus</name>
    <name type="common">American lobster</name>
    <dbReference type="NCBI Taxonomy" id="6706"/>
    <lineage>
        <taxon>Eukaryota</taxon>
        <taxon>Metazoa</taxon>
        <taxon>Ecdysozoa</taxon>
        <taxon>Arthropoda</taxon>
        <taxon>Crustacea</taxon>
        <taxon>Multicrustacea</taxon>
        <taxon>Malacostraca</taxon>
        <taxon>Eumalacostraca</taxon>
        <taxon>Eucarida</taxon>
        <taxon>Decapoda</taxon>
        <taxon>Pleocyemata</taxon>
        <taxon>Astacidea</taxon>
        <taxon>Nephropoidea</taxon>
        <taxon>Nephropidae</taxon>
        <taxon>Homarus</taxon>
    </lineage>
</organism>
<dbReference type="SUPFAM" id="SSF49899">
    <property type="entry name" value="Concanavalin A-like lectins/glucanases"/>
    <property type="match status" value="1"/>
</dbReference>
<dbReference type="Gene3D" id="2.70.170.10">
    <property type="entry name" value="Neurotransmitter-gated ion-channel ligand-binding domain"/>
    <property type="match status" value="1"/>
</dbReference>
<dbReference type="InterPro" id="IPR006202">
    <property type="entry name" value="Neur_chan_lig-bd"/>
</dbReference>
<dbReference type="InterPro" id="IPR038050">
    <property type="entry name" value="Neuro_actylchol_rec"/>
</dbReference>
<keyword evidence="17" id="KW-0675">Receptor</keyword>
<reference evidence="17" key="1">
    <citation type="journal article" date="2021" name="Sci. Adv.">
        <title>The American lobster genome reveals insights on longevity, neural, and immune adaptations.</title>
        <authorList>
            <person name="Polinski J.M."/>
            <person name="Zimin A.V."/>
            <person name="Clark K.F."/>
            <person name="Kohn A.B."/>
            <person name="Sadowski N."/>
            <person name="Timp W."/>
            <person name="Ptitsyn A."/>
            <person name="Khanna P."/>
            <person name="Romanova D.Y."/>
            <person name="Williams P."/>
            <person name="Greenwood S.J."/>
            <person name="Moroz L.L."/>
            <person name="Walt D.R."/>
            <person name="Bodnar A.G."/>
        </authorList>
    </citation>
    <scope>NUCLEOTIDE SEQUENCE</scope>
    <source>
        <strain evidence="17">GMGI-L3</strain>
    </source>
</reference>
<proteinExistence type="inferred from homology"/>
<evidence type="ECO:0000256" key="7">
    <source>
        <dbReference type="ARBA" id="ARBA00022989"/>
    </source>
</evidence>
<dbReference type="InterPro" id="IPR013320">
    <property type="entry name" value="ConA-like_dom_sf"/>
</dbReference>
<keyword evidence="6" id="KW-0732">Signal</keyword>
<dbReference type="SUPFAM" id="SSF63712">
    <property type="entry name" value="Nicotinic receptor ligand binding domain-like"/>
    <property type="match status" value="1"/>
</dbReference>
<keyword evidence="18" id="KW-1185">Reference proteome</keyword>
<keyword evidence="11 14" id="KW-0407">Ion channel</keyword>
<dbReference type="PROSITE" id="PS50041">
    <property type="entry name" value="C_TYPE_LECTIN_2"/>
    <property type="match status" value="1"/>
</dbReference>
<evidence type="ECO:0000256" key="1">
    <source>
        <dbReference type="ARBA" id="ARBA00004141"/>
    </source>
</evidence>
<dbReference type="EMBL" id="JAHLQT010010864">
    <property type="protein sequence ID" value="KAG7172502.1"/>
    <property type="molecule type" value="Genomic_DNA"/>
</dbReference>
<dbReference type="Proteomes" id="UP000747542">
    <property type="component" value="Unassembled WGS sequence"/>
</dbReference>
<evidence type="ECO:0000256" key="5">
    <source>
        <dbReference type="ARBA" id="ARBA00022692"/>
    </source>
</evidence>
<name>A0A8J5TI03_HOMAM</name>
<dbReference type="InterPro" id="IPR001304">
    <property type="entry name" value="C-type_lectin-like"/>
</dbReference>
<dbReference type="CDD" id="cd00112">
    <property type="entry name" value="LDLa"/>
    <property type="match status" value="1"/>
</dbReference>
<comment type="caution">
    <text evidence="13">Lacks conserved residue(s) required for the propagation of feature annotation.</text>
</comment>
<feature type="disulfide bond" evidence="12">
    <location>
        <begin position="413"/>
        <end position="428"/>
    </location>
</feature>
<dbReference type="PRINTS" id="PR00253">
    <property type="entry name" value="GABAARECEPTR"/>
</dbReference>
<dbReference type="InterPro" id="IPR016187">
    <property type="entry name" value="CTDL_fold"/>
</dbReference>
<comment type="subcellular location">
    <subcellularLocation>
        <location evidence="2">Cell membrane</location>
    </subcellularLocation>
    <subcellularLocation>
        <location evidence="1">Membrane</location>
        <topology evidence="1">Multi-pass membrane protein</topology>
    </subcellularLocation>
</comment>
<dbReference type="AlphaFoldDB" id="A0A8J5TI03"/>
<protein>
    <submittedName>
        <fullName evidence="17">Gamma-aminobutyric acid receptor subunit delta-like 1</fullName>
    </submittedName>
</protein>
<keyword evidence="10 12" id="KW-1015">Disulfide bond</keyword>
<keyword evidence="3 14" id="KW-0813">Transport</keyword>
<dbReference type="InterPro" id="IPR023415">
    <property type="entry name" value="LDLR_class-A_CS"/>
</dbReference>
<dbReference type="InterPro" id="IPR002172">
    <property type="entry name" value="LDrepeatLR_classA_rpt"/>
</dbReference>
<gene>
    <name evidence="17" type="primary">Gabrd-L1</name>
    <name evidence="17" type="ORF">Hamer_G022708</name>
</gene>
<keyword evidence="7 14" id="KW-1133">Transmembrane helix</keyword>
<dbReference type="InterPro" id="IPR006028">
    <property type="entry name" value="GABAA/Glycine_rcpt"/>
</dbReference>
<dbReference type="PRINTS" id="PR00252">
    <property type="entry name" value="NRIONCHANNEL"/>
</dbReference>
<dbReference type="PANTHER" id="PTHR18945">
    <property type="entry name" value="NEUROTRANSMITTER GATED ION CHANNEL"/>
    <property type="match status" value="1"/>
</dbReference>
<feature type="disulfide bond" evidence="12">
    <location>
        <begin position="394"/>
        <end position="406"/>
    </location>
</feature>
<dbReference type="PROSITE" id="PS00236">
    <property type="entry name" value="NEUROTR_ION_CHANNEL"/>
    <property type="match status" value="1"/>
</dbReference>
<dbReference type="PROSITE" id="PS01209">
    <property type="entry name" value="LDLRA_1"/>
    <property type="match status" value="1"/>
</dbReference>
<feature type="domain" description="Pentraxin (PTX)" evidence="16">
    <location>
        <begin position="1"/>
        <end position="170"/>
    </location>
</feature>
<feature type="transmembrane region" description="Helical" evidence="14">
    <location>
        <begin position="771"/>
        <end position="790"/>
    </location>
</feature>
<evidence type="ECO:0000256" key="9">
    <source>
        <dbReference type="ARBA" id="ARBA00023136"/>
    </source>
</evidence>
<evidence type="ECO:0000256" key="13">
    <source>
        <dbReference type="PROSITE-ProRule" id="PRU01172"/>
    </source>
</evidence>
<dbReference type="Gene3D" id="3.10.100.10">
    <property type="entry name" value="Mannose-Binding Protein A, subunit A"/>
    <property type="match status" value="1"/>
</dbReference>
<dbReference type="GO" id="GO:0005230">
    <property type="term" value="F:extracellular ligand-gated monoatomic ion channel activity"/>
    <property type="evidence" value="ECO:0007669"/>
    <property type="project" value="InterPro"/>
</dbReference>
<dbReference type="PROSITE" id="PS51828">
    <property type="entry name" value="PTX_2"/>
    <property type="match status" value="1"/>
</dbReference>
<evidence type="ECO:0000256" key="14">
    <source>
        <dbReference type="RuleBase" id="RU000687"/>
    </source>
</evidence>
<dbReference type="SMART" id="SM00192">
    <property type="entry name" value="LDLa"/>
    <property type="match status" value="1"/>
</dbReference>
<dbReference type="GO" id="GO:0004888">
    <property type="term" value="F:transmembrane signaling receptor activity"/>
    <property type="evidence" value="ECO:0007669"/>
    <property type="project" value="InterPro"/>
</dbReference>
<evidence type="ECO:0000313" key="17">
    <source>
        <dbReference type="EMBL" id="KAG7172502.1"/>
    </source>
</evidence>